<protein>
    <recommendedName>
        <fullName evidence="3">Lipoprotein</fullName>
    </recommendedName>
</protein>
<reference evidence="1 2" key="1">
    <citation type="journal article" date="2013" name="Genome Announc.">
        <title>Complete Genome Sequence of a Chinese Strain of 'Candidatus Liberibacter asiaticus'.</title>
        <authorList>
            <person name="Lin H."/>
            <person name="Han C.S."/>
            <person name="Liu B."/>
            <person name="Lou B."/>
            <person name="Bai X."/>
            <person name="Deng C."/>
            <person name="Civerolo E.L."/>
            <person name="Gupta G."/>
        </authorList>
    </citation>
    <scope>NUCLEOTIDE SEQUENCE [LARGE SCALE GENOMIC DNA]</scope>
    <source>
        <strain evidence="2">gxpsy</strain>
    </source>
</reference>
<dbReference type="PROSITE" id="PS51257">
    <property type="entry name" value="PROKAR_LIPOPROTEIN"/>
    <property type="match status" value="1"/>
</dbReference>
<evidence type="ECO:0000313" key="2">
    <source>
        <dbReference type="Proteomes" id="UP000011820"/>
    </source>
</evidence>
<dbReference type="Proteomes" id="UP000011820">
    <property type="component" value="Chromosome"/>
</dbReference>
<organism evidence="1 2">
    <name type="scientific">Candidatus Liberibacter asiaticus str. gxpsy</name>
    <dbReference type="NCBI Taxonomy" id="1174529"/>
    <lineage>
        <taxon>Bacteria</taxon>
        <taxon>Pseudomonadati</taxon>
        <taxon>Pseudomonadota</taxon>
        <taxon>Alphaproteobacteria</taxon>
        <taxon>Hyphomicrobiales</taxon>
        <taxon>Rhizobiaceae</taxon>
        <taxon>Liberibacter</taxon>
    </lineage>
</organism>
<evidence type="ECO:0000313" key="1">
    <source>
        <dbReference type="EMBL" id="AGH17368.1"/>
    </source>
</evidence>
<evidence type="ECO:0008006" key="3">
    <source>
        <dbReference type="Google" id="ProtNLM"/>
    </source>
</evidence>
<gene>
    <name evidence="1" type="ORF">WSI_05010</name>
</gene>
<proteinExistence type="predicted"/>
<name>A0ABM5NH30_LIBAS</name>
<dbReference type="EMBL" id="CP004005">
    <property type="protein sequence ID" value="AGH17368.1"/>
    <property type="molecule type" value="Genomic_DNA"/>
</dbReference>
<sequence>MHTNKTILIITAALLYSCSSENLSGQNYEFQKLYDNEFPSFLEKKFKIRNVMTDLTKDQEKMIFTLEKKVTENIKHEMGEDKFIEMNHKYDFLRKRFNDYNDITEAYDHLKNP</sequence>
<keyword evidence="2" id="KW-1185">Reference proteome</keyword>
<accession>A0ABM5NH30</accession>